<name>Q3B4Q0_CHLL3</name>
<keyword evidence="2" id="KW-0472">Membrane</keyword>
<dbReference type="STRING" id="319225.Plut_0810"/>
<reference evidence="4" key="1">
    <citation type="submission" date="2005-08" db="EMBL/GenBank/DDBJ databases">
        <title>Complete sequence of Pelodictyon luteolum DSM 273.</title>
        <authorList>
            <consortium name="US DOE Joint Genome Institute"/>
            <person name="Copeland A."/>
            <person name="Lucas S."/>
            <person name="Lapidus A."/>
            <person name="Barry K."/>
            <person name="Detter J.C."/>
            <person name="Glavina T."/>
            <person name="Hammon N."/>
            <person name="Israni S."/>
            <person name="Pitluck S."/>
            <person name="Bryant D."/>
            <person name="Schmutz J."/>
            <person name="Larimer F."/>
            <person name="Land M."/>
            <person name="Kyrpides N."/>
            <person name="Ivanova N."/>
            <person name="Richardson P."/>
        </authorList>
    </citation>
    <scope>NUCLEOTIDE SEQUENCE [LARGE SCALE GENOMIC DNA]</scope>
    <source>
        <strain evidence="4">DSM 273 / BCRC 81028 / 2530</strain>
    </source>
</reference>
<gene>
    <name evidence="3" type="ordered locus">Plut_0810</name>
</gene>
<feature type="region of interest" description="Disordered" evidence="1">
    <location>
        <begin position="51"/>
        <end position="76"/>
    </location>
</feature>
<evidence type="ECO:0000313" key="4">
    <source>
        <dbReference type="Proteomes" id="UP000002709"/>
    </source>
</evidence>
<feature type="transmembrane region" description="Helical" evidence="2">
    <location>
        <begin position="22"/>
        <end position="40"/>
    </location>
</feature>
<keyword evidence="2" id="KW-1133">Transmembrane helix</keyword>
<dbReference type="RefSeq" id="WP_011357555.1">
    <property type="nucleotide sequence ID" value="NC_007512.1"/>
</dbReference>
<organism evidence="3 4">
    <name type="scientific">Chlorobium luteolum (strain DSM 273 / BCRC 81028 / 2530)</name>
    <name type="common">Pelodictyon luteolum</name>
    <dbReference type="NCBI Taxonomy" id="319225"/>
    <lineage>
        <taxon>Bacteria</taxon>
        <taxon>Pseudomonadati</taxon>
        <taxon>Chlorobiota</taxon>
        <taxon>Chlorobiia</taxon>
        <taxon>Chlorobiales</taxon>
        <taxon>Chlorobiaceae</taxon>
        <taxon>Chlorobium/Pelodictyon group</taxon>
        <taxon>Pelodictyon</taxon>
    </lineage>
</organism>
<dbReference type="Proteomes" id="UP000002709">
    <property type="component" value="Chromosome"/>
</dbReference>
<feature type="compositionally biased region" description="Basic and acidic residues" evidence="1">
    <location>
        <begin position="56"/>
        <end position="65"/>
    </location>
</feature>
<evidence type="ECO:0000256" key="1">
    <source>
        <dbReference type="SAM" id="MobiDB-lite"/>
    </source>
</evidence>
<dbReference type="OrthoDB" id="9961986at2"/>
<evidence type="ECO:0000256" key="2">
    <source>
        <dbReference type="SAM" id="Phobius"/>
    </source>
</evidence>
<dbReference type="EMBL" id="CP000096">
    <property type="protein sequence ID" value="ABB23681.1"/>
    <property type="molecule type" value="Genomic_DNA"/>
</dbReference>
<dbReference type="HOGENOM" id="CLU_196593_0_0_10"/>
<proteinExistence type="predicted"/>
<sequence length="76" mass="7771">MLKEAAGAAGGALLFSPLAMPFVLHGVAGLLVGGAGLYAADSMLKQVMDATAKQKGRPEPAERVVQHVRTPGEEGE</sequence>
<evidence type="ECO:0000313" key="3">
    <source>
        <dbReference type="EMBL" id="ABB23681.1"/>
    </source>
</evidence>
<keyword evidence="4" id="KW-1185">Reference proteome</keyword>
<dbReference type="AlphaFoldDB" id="Q3B4Q0"/>
<keyword evidence="2" id="KW-0812">Transmembrane</keyword>
<accession>Q3B4Q0</accession>
<protein>
    <submittedName>
        <fullName evidence="3">Uncharacterized protein</fullName>
    </submittedName>
</protein>
<dbReference type="KEGG" id="plt:Plut_0810"/>